<dbReference type="PROSITE" id="PS51472">
    <property type="entry name" value="RRM_NUP35"/>
    <property type="match status" value="1"/>
</dbReference>
<dbReference type="GO" id="GO:0044615">
    <property type="term" value="C:nuclear pore nuclear basket"/>
    <property type="evidence" value="ECO:0007669"/>
    <property type="project" value="TreeGrafter"/>
</dbReference>
<feature type="compositionally biased region" description="Low complexity" evidence="9">
    <location>
        <begin position="43"/>
        <end position="77"/>
    </location>
</feature>
<dbReference type="GO" id="GO:0006999">
    <property type="term" value="P:nuclear pore organization"/>
    <property type="evidence" value="ECO:0007669"/>
    <property type="project" value="TreeGrafter"/>
</dbReference>
<dbReference type="InterPro" id="IPR012677">
    <property type="entry name" value="Nucleotide-bd_a/b_plait_sf"/>
</dbReference>
<evidence type="ECO:0000256" key="9">
    <source>
        <dbReference type="SAM" id="MobiDB-lite"/>
    </source>
</evidence>
<keyword evidence="6 8" id="KW-0906">Nuclear pore complex</keyword>
<dbReference type="RefSeq" id="XP_037144139.1">
    <property type="nucleotide sequence ID" value="XM_037288244.1"/>
</dbReference>
<keyword evidence="7 8" id="KW-0539">Nucleus</keyword>
<evidence type="ECO:0000256" key="1">
    <source>
        <dbReference type="ARBA" id="ARBA00004567"/>
    </source>
</evidence>
<evidence type="ECO:0000256" key="6">
    <source>
        <dbReference type="ARBA" id="ARBA00023132"/>
    </source>
</evidence>
<dbReference type="CDD" id="cd12721">
    <property type="entry name" value="RRM_Nup53p_fungi"/>
    <property type="match status" value="1"/>
</dbReference>
<evidence type="ECO:0000256" key="7">
    <source>
        <dbReference type="ARBA" id="ARBA00023242"/>
    </source>
</evidence>
<dbReference type="Pfam" id="PF05172">
    <property type="entry name" value="RRM_Nup35"/>
    <property type="match status" value="1"/>
</dbReference>
<dbReference type="Gene3D" id="3.30.70.330">
    <property type="match status" value="1"/>
</dbReference>
<dbReference type="GO" id="GO:0005543">
    <property type="term" value="F:phospholipid binding"/>
    <property type="evidence" value="ECO:0007669"/>
    <property type="project" value="TreeGrafter"/>
</dbReference>
<dbReference type="Proteomes" id="UP000509704">
    <property type="component" value="Chromosome 4"/>
</dbReference>
<dbReference type="GeneID" id="59236135"/>
<dbReference type="GO" id="GO:0006607">
    <property type="term" value="P:NLS-bearing protein import into nucleus"/>
    <property type="evidence" value="ECO:0007669"/>
    <property type="project" value="TreeGrafter"/>
</dbReference>
<dbReference type="AlphaFoldDB" id="A0A7H9B1A5"/>
<keyword evidence="12" id="KW-1185">Reference proteome</keyword>
<name>A0A7H9B1A5_ZYGMR</name>
<sequence length="497" mass="55347">MMREAQLTLSIFGSRLVKCPMFSSNPQRPDTNRFANVSVNFTQQQPQQQQNQQNTHSQQYPSTSQQQQQMLFQQGTSIQNSATQREPEWFNNPRKRTIPQAIVKRTTKRSSSVDSSTTDGDGTSRTGRSGFNSIGFGSKKDVGLLPSSKDINVIKKSDHNNGFMDSNEAPPTVSFYDWKREDDFGSINPLDLQTNDSQYVFKSKQTELASTPSTTKKNKTEGSETNVFDRKSSVGLNNKQNNNNLETKTGGLRKSATQESAVIVFGYPESISNLVITHFSKFGRILEDFEVLRSNSGINTATLKLRGNKSDKQERKCPIFTGDGWVKLTYDSVPPAVRALQENGRVFGGTLIGCVPYSKSAVEQLASCHIEKVDDIGAMNSPTPIDDANTFKGLSKDIEAGADDKHTDSVSGVFNTSSGKLFDSGSDDVLSHRKVVYPSRRLDIKEGKSLFVHNGATNNHNFLQSLEAKMRQQEENNKKEAGIWHKVNNWLFGWNEL</sequence>
<dbReference type="InterPro" id="IPR035979">
    <property type="entry name" value="RBD_domain_sf"/>
</dbReference>
<dbReference type="InterPro" id="IPR007846">
    <property type="entry name" value="RRM_NUP35_dom"/>
</dbReference>
<evidence type="ECO:0000313" key="11">
    <source>
        <dbReference type="EMBL" id="QLG72411.1"/>
    </source>
</evidence>
<dbReference type="PANTHER" id="PTHR21527:SF6">
    <property type="entry name" value="NUCLEOPORIN NUP35"/>
    <property type="match status" value="1"/>
</dbReference>
<reference evidence="11 12" key="1">
    <citation type="submission" date="2020-07" db="EMBL/GenBank/DDBJ databases">
        <title>The yeast mating-type switching endonuclease HO is a domesticated member of an unorthodox homing genetic element family.</title>
        <authorList>
            <person name="Coughlan A.Y."/>
            <person name="Lombardi L."/>
            <person name="Braun-Galleani S."/>
            <person name="Martos A.R."/>
            <person name="Galeote V."/>
            <person name="Bigey F."/>
            <person name="Dequin S."/>
            <person name="Byrne K.P."/>
            <person name="Wolfe K.H."/>
        </authorList>
    </citation>
    <scope>NUCLEOTIDE SEQUENCE [LARGE SCALE GENOMIC DNA]</scope>
    <source>
        <strain evidence="11 12">NRRL Y-6702</strain>
    </source>
</reference>
<feature type="compositionally biased region" description="Basic and acidic residues" evidence="9">
    <location>
        <begin position="218"/>
        <end position="232"/>
    </location>
</feature>
<feature type="region of interest" description="Disordered" evidence="9">
    <location>
        <begin position="205"/>
        <end position="252"/>
    </location>
</feature>
<dbReference type="GO" id="GO:0044613">
    <property type="term" value="C:nuclear pore central transport channel"/>
    <property type="evidence" value="ECO:0007669"/>
    <property type="project" value="TreeGrafter"/>
</dbReference>
<evidence type="ECO:0000256" key="2">
    <source>
        <dbReference type="ARBA" id="ARBA00022448"/>
    </source>
</evidence>
<keyword evidence="3 8" id="KW-0509">mRNA transport</keyword>
<evidence type="ECO:0000256" key="8">
    <source>
        <dbReference type="PROSITE-ProRule" id="PRU00804"/>
    </source>
</evidence>
<dbReference type="GO" id="GO:0003676">
    <property type="term" value="F:nucleic acid binding"/>
    <property type="evidence" value="ECO:0007669"/>
    <property type="project" value="InterPro"/>
</dbReference>
<feature type="compositionally biased region" description="Low complexity" evidence="9">
    <location>
        <begin position="109"/>
        <end position="130"/>
    </location>
</feature>
<feature type="domain" description="RRM Nup35-type" evidence="10">
    <location>
        <begin position="256"/>
        <end position="364"/>
    </location>
</feature>
<evidence type="ECO:0000256" key="5">
    <source>
        <dbReference type="ARBA" id="ARBA00023010"/>
    </source>
</evidence>
<accession>A0A7H9B1A5</accession>
<keyword evidence="5" id="KW-0811">Translocation</keyword>
<keyword evidence="2 8" id="KW-0813">Transport</keyword>
<feature type="region of interest" description="Disordered" evidence="9">
    <location>
        <begin position="43"/>
        <end position="141"/>
    </location>
</feature>
<keyword evidence="4" id="KW-0653">Protein transport</keyword>
<dbReference type="SUPFAM" id="SSF54928">
    <property type="entry name" value="RNA-binding domain, RBD"/>
    <property type="match status" value="1"/>
</dbReference>
<evidence type="ECO:0000259" key="10">
    <source>
        <dbReference type="PROSITE" id="PS51472"/>
    </source>
</evidence>
<protein>
    <recommendedName>
        <fullName evidence="10">RRM Nup35-type domain-containing protein</fullName>
    </recommendedName>
</protein>
<dbReference type="PANTHER" id="PTHR21527">
    <property type="entry name" value="NUCLEOPORIN NUP35"/>
    <property type="match status" value="1"/>
</dbReference>
<dbReference type="GO" id="GO:0051028">
    <property type="term" value="P:mRNA transport"/>
    <property type="evidence" value="ECO:0007669"/>
    <property type="project" value="UniProtKB-UniRule"/>
</dbReference>
<dbReference type="EMBL" id="CP058607">
    <property type="protein sequence ID" value="QLG72411.1"/>
    <property type="molecule type" value="Genomic_DNA"/>
</dbReference>
<dbReference type="KEGG" id="zmk:HG535_0D01190"/>
<organism evidence="11 12">
    <name type="scientific">Zygotorulaspora mrakii</name>
    <name type="common">Zygosaccharomyces mrakii</name>
    <dbReference type="NCBI Taxonomy" id="42260"/>
    <lineage>
        <taxon>Eukaryota</taxon>
        <taxon>Fungi</taxon>
        <taxon>Dikarya</taxon>
        <taxon>Ascomycota</taxon>
        <taxon>Saccharomycotina</taxon>
        <taxon>Saccharomycetes</taxon>
        <taxon>Saccharomycetales</taxon>
        <taxon>Saccharomycetaceae</taxon>
        <taxon>Zygotorulaspora</taxon>
    </lineage>
</organism>
<dbReference type="GO" id="GO:0017056">
    <property type="term" value="F:structural constituent of nuclear pore"/>
    <property type="evidence" value="ECO:0007669"/>
    <property type="project" value="TreeGrafter"/>
</dbReference>
<evidence type="ECO:0000256" key="3">
    <source>
        <dbReference type="ARBA" id="ARBA00022816"/>
    </source>
</evidence>
<gene>
    <name evidence="11" type="ORF">HG535_0D01190</name>
</gene>
<evidence type="ECO:0000313" key="12">
    <source>
        <dbReference type="Proteomes" id="UP000509704"/>
    </source>
</evidence>
<feature type="compositionally biased region" description="Polar residues" evidence="9">
    <location>
        <begin position="206"/>
        <end position="215"/>
    </location>
</feature>
<proteinExistence type="predicted"/>
<dbReference type="OrthoDB" id="1733656at2759"/>
<comment type="subcellular location">
    <subcellularLocation>
        <location evidence="1">Nucleus</location>
        <location evidence="1">Nuclear pore complex</location>
    </subcellularLocation>
</comment>
<evidence type="ECO:0000256" key="4">
    <source>
        <dbReference type="ARBA" id="ARBA00022927"/>
    </source>
</evidence>